<sequence length="29" mass="3527">MRLDADVVAWFKNRQSRGYQTLINFVLRE</sequence>
<name>A0ABX1PEA2_9CYAN</name>
<evidence type="ECO:0000313" key="2">
    <source>
        <dbReference type="Proteomes" id="UP000718564"/>
    </source>
</evidence>
<evidence type="ECO:0000313" key="1">
    <source>
        <dbReference type="EMBL" id="NMG22785.1"/>
    </source>
</evidence>
<dbReference type="Proteomes" id="UP000718564">
    <property type="component" value="Unassembled WGS sequence"/>
</dbReference>
<organism evidence="1 2">
    <name type="scientific">Brasilonema bromeliae SPC951</name>
    <dbReference type="NCBI Taxonomy" id="385972"/>
    <lineage>
        <taxon>Bacteria</taxon>
        <taxon>Bacillati</taxon>
        <taxon>Cyanobacteriota</taxon>
        <taxon>Cyanophyceae</taxon>
        <taxon>Nostocales</taxon>
        <taxon>Scytonemataceae</taxon>
        <taxon>Brasilonema</taxon>
        <taxon>Bromeliae group (in: Brasilonema)</taxon>
    </lineage>
</organism>
<comment type="caution">
    <text evidence="1">The sequence shown here is derived from an EMBL/GenBank/DDBJ whole genome shotgun (WGS) entry which is preliminary data.</text>
</comment>
<dbReference type="Pfam" id="PF14384">
    <property type="entry name" value="BrnA_antitoxin"/>
    <property type="match status" value="1"/>
</dbReference>
<protein>
    <submittedName>
        <fullName evidence="1">Uncharacterized protein</fullName>
    </submittedName>
</protein>
<dbReference type="EMBL" id="QMEB01000315">
    <property type="protein sequence ID" value="NMG22785.1"/>
    <property type="molecule type" value="Genomic_DNA"/>
</dbReference>
<proteinExistence type="predicted"/>
<reference evidence="1 2" key="1">
    <citation type="submission" date="2018-06" db="EMBL/GenBank/DDBJ databases">
        <title>Comparative genomics of Brasilonema spp. strains.</title>
        <authorList>
            <person name="Alvarenga D.O."/>
            <person name="Fiore M.F."/>
            <person name="Varani A.M."/>
        </authorList>
    </citation>
    <scope>NUCLEOTIDE SEQUENCE [LARGE SCALE GENOMIC DNA]</scope>
    <source>
        <strain evidence="1 2">SPC951</strain>
    </source>
</reference>
<accession>A0ABX1PEA2</accession>
<gene>
    <name evidence="1" type="ORF">DP116_26450</name>
</gene>
<keyword evidence="2" id="KW-1185">Reference proteome</keyword>
<dbReference type="InterPro" id="IPR025528">
    <property type="entry name" value="BrnA_antitoxin"/>
</dbReference>